<evidence type="ECO:0000259" key="1">
    <source>
        <dbReference type="PROSITE" id="PS51202"/>
    </source>
</evidence>
<feature type="non-terminal residue" evidence="2">
    <location>
        <position position="1"/>
    </location>
</feature>
<evidence type="ECO:0000313" key="2">
    <source>
        <dbReference type="EMBL" id="PTK43476.1"/>
    </source>
</evidence>
<organism evidence="2 3">
    <name type="scientific">Staphylococcus nepalensis</name>
    <dbReference type="NCBI Taxonomy" id="214473"/>
    <lineage>
        <taxon>Bacteria</taxon>
        <taxon>Bacillati</taxon>
        <taxon>Bacillota</taxon>
        <taxon>Bacilli</taxon>
        <taxon>Bacillales</taxon>
        <taxon>Staphylococcaceae</taxon>
        <taxon>Staphylococcus</taxon>
    </lineage>
</organism>
<dbReference type="InterPro" id="IPR036721">
    <property type="entry name" value="RCK_C_sf"/>
</dbReference>
<sequence>LNYKVAQMAKEHGVNRVICRFEEGGETEAELRQSGVEIFSSFLSNKILLTGLIETPNMLNLLSNVETSLYEIKMLNYKFDNIQLRNFPFDDDIIFVRIVRDNESIVPHGDTMLRYGDRLIVTGSKEYVDELKRDLEYYSLGSI</sequence>
<reference evidence="2 3" key="1">
    <citation type="journal article" date="2016" name="Front. Microbiol.">
        <title>Comprehensive Phylogenetic Analysis of Bovine Non-aureus Staphylococci Species Based on Whole-Genome Sequencing.</title>
        <authorList>
            <person name="Naushad S."/>
            <person name="Barkema H.W."/>
            <person name="Luby C."/>
            <person name="Condas L.A."/>
            <person name="Nobrega D.B."/>
            <person name="Carson D.A."/>
            <person name="De Buck J."/>
        </authorList>
    </citation>
    <scope>NUCLEOTIDE SEQUENCE [LARGE SCALE GENOMIC DNA]</scope>
    <source>
        <strain evidence="2 3">SNUC 4337</strain>
    </source>
</reference>
<dbReference type="GO" id="GO:0008324">
    <property type="term" value="F:monoatomic cation transmembrane transporter activity"/>
    <property type="evidence" value="ECO:0007669"/>
    <property type="project" value="InterPro"/>
</dbReference>
<comment type="caution">
    <text evidence="2">The sequence shown here is derived from an EMBL/GenBank/DDBJ whole genome shotgun (WGS) entry which is preliminary data.</text>
</comment>
<feature type="domain" description="RCK C-terminal" evidence="1">
    <location>
        <begin position="56"/>
        <end position="137"/>
    </location>
</feature>
<dbReference type="RefSeq" id="WP_142402038.1">
    <property type="nucleotide sequence ID" value="NZ_PZHR01000738.1"/>
</dbReference>
<name>A0A2T4S5D9_9STAP</name>
<dbReference type="AlphaFoldDB" id="A0A2T4S5D9"/>
<evidence type="ECO:0000313" key="3">
    <source>
        <dbReference type="Proteomes" id="UP000240400"/>
    </source>
</evidence>
<dbReference type="Proteomes" id="UP000240400">
    <property type="component" value="Unassembled WGS sequence"/>
</dbReference>
<dbReference type="EMBL" id="PZHR01000738">
    <property type="protein sequence ID" value="PTK43476.1"/>
    <property type="molecule type" value="Genomic_DNA"/>
</dbReference>
<dbReference type="GO" id="GO:0006813">
    <property type="term" value="P:potassium ion transport"/>
    <property type="evidence" value="ECO:0007669"/>
    <property type="project" value="InterPro"/>
</dbReference>
<dbReference type="PROSITE" id="PS51202">
    <property type="entry name" value="RCK_C"/>
    <property type="match status" value="1"/>
</dbReference>
<dbReference type="Gene3D" id="3.30.70.1450">
    <property type="entry name" value="Regulator of K+ conductance, C-terminal domain"/>
    <property type="match status" value="1"/>
</dbReference>
<dbReference type="InterPro" id="IPR006037">
    <property type="entry name" value="RCK_C"/>
</dbReference>
<gene>
    <name evidence="2" type="ORF">BUZ61_16965</name>
</gene>
<accession>A0A2T4S5D9</accession>
<protein>
    <submittedName>
        <fullName evidence="2">Sodium:proton antiporter</fullName>
    </submittedName>
</protein>
<proteinExistence type="predicted"/>
<dbReference type="SUPFAM" id="SSF116726">
    <property type="entry name" value="TrkA C-terminal domain-like"/>
    <property type="match status" value="1"/>
</dbReference>
<dbReference type="Pfam" id="PF02080">
    <property type="entry name" value="TrkA_C"/>
    <property type="match status" value="1"/>
</dbReference>